<dbReference type="PROSITE" id="PS00622">
    <property type="entry name" value="HTH_LUXR_1"/>
    <property type="match status" value="1"/>
</dbReference>
<accession>A0ABM7WGM3</accession>
<feature type="transmembrane region" description="Helical" evidence="4">
    <location>
        <begin position="236"/>
        <end position="255"/>
    </location>
</feature>
<proteinExistence type="predicted"/>
<dbReference type="RefSeq" id="WP_244411780.1">
    <property type="nucleotide sequence ID" value="NZ_AP025564.1"/>
</dbReference>
<feature type="transmembrane region" description="Helical" evidence="4">
    <location>
        <begin position="21"/>
        <end position="41"/>
    </location>
</feature>
<keyword evidence="3" id="KW-0804">Transcription</keyword>
<dbReference type="EMBL" id="AP025564">
    <property type="protein sequence ID" value="BDE95388.1"/>
    <property type="molecule type" value="Genomic_DNA"/>
</dbReference>
<feature type="transmembrane region" description="Helical" evidence="4">
    <location>
        <begin position="262"/>
        <end position="281"/>
    </location>
</feature>
<feature type="transmembrane region" description="Helical" evidence="4">
    <location>
        <begin position="318"/>
        <end position="335"/>
    </location>
</feature>
<evidence type="ECO:0000256" key="3">
    <source>
        <dbReference type="ARBA" id="ARBA00023163"/>
    </source>
</evidence>
<dbReference type="PRINTS" id="PR00038">
    <property type="entry name" value="HTHLUXR"/>
</dbReference>
<dbReference type="Proteomes" id="UP001320544">
    <property type="component" value="Chromosome"/>
</dbReference>
<evidence type="ECO:0000256" key="2">
    <source>
        <dbReference type="ARBA" id="ARBA00023125"/>
    </source>
</evidence>
<dbReference type="InterPro" id="IPR000792">
    <property type="entry name" value="Tscrpt_reg_LuxR_C"/>
</dbReference>
<feature type="transmembrane region" description="Helical" evidence="4">
    <location>
        <begin position="207"/>
        <end position="224"/>
    </location>
</feature>
<feature type="transmembrane region" description="Helical" evidence="4">
    <location>
        <begin position="110"/>
        <end position="130"/>
    </location>
</feature>
<keyword evidence="7" id="KW-1185">Reference proteome</keyword>
<keyword evidence="4" id="KW-1133">Transmembrane helix</keyword>
<feature type="transmembrane region" description="Helical" evidence="4">
    <location>
        <begin position="53"/>
        <end position="71"/>
    </location>
</feature>
<evidence type="ECO:0000313" key="7">
    <source>
        <dbReference type="Proteomes" id="UP001320544"/>
    </source>
</evidence>
<feature type="transmembrane region" description="Helical" evidence="4">
    <location>
        <begin position="83"/>
        <end position="104"/>
    </location>
</feature>
<evidence type="ECO:0000259" key="5">
    <source>
        <dbReference type="PROSITE" id="PS50043"/>
    </source>
</evidence>
<reference evidence="6 7" key="1">
    <citation type="submission" date="2022-01" db="EMBL/GenBank/DDBJ databases">
        <title>Novel bile acid biosynthetic pathways are enriched in the microbiome of centenarians.</title>
        <authorList>
            <person name="Sato Y."/>
            <person name="Atarashi K."/>
            <person name="Plichta R.D."/>
            <person name="Arai Y."/>
            <person name="Sasajima S."/>
            <person name="Kearney M.S."/>
            <person name="Suda W."/>
            <person name="Takeshita K."/>
            <person name="Sasaki T."/>
            <person name="Okamoto S."/>
            <person name="Skelly N.A."/>
            <person name="Okamura Y."/>
            <person name="Vlamakis H."/>
            <person name="Li Y."/>
            <person name="Tanoue T."/>
            <person name="Takei H."/>
            <person name="Nittono H."/>
            <person name="Narushima S."/>
            <person name="Irie J."/>
            <person name="Itoh H."/>
            <person name="Moriya K."/>
            <person name="Sugiura Y."/>
            <person name="Suematsu M."/>
            <person name="Moritoki N."/>
            <person name="Shibata S."/>
            <person name="Littman R.D."/>
            <person name="Fischbach A.M."/>
            <person name="Uwamino Y."/>
            <person name="Inoue T."/>
            <person name="Honda A."/>
            <person name="Hattori M."/>
            <person name="Murai T."/>
            <person name="Xavier J.R."/>
            <person name="Hirose N."/>
            <person name="Honda K."/>
        </authorList>
    </citation>
    <scope>NUCLEOTIDE SEQUENCE [LARGE SCALE GENOMIC DNA]</scope>
    <source>
        <strain evidence="6 7">CE91-St30</strain>
    </source>
</reference>
<dbReference type="SUPFAM" id="SSF46894">
    <property type="entry name" value="C-terminal effector domain of the bipartite response regulators"/>
    <property type="match status" value="1"/>
</dbReference>
<feature type="transmembrane region" description="Helical" evidence="4">
    <location>
        <begin position="142"/>
        <end position="159"/>
    </location>
</feature>
<protein>
    <recommendedName>
        <fullName evidence="5">HTH luxR-type domain-containing protein</fullName>
    </recommendedName>
</protein>
<feature type="transmembrane region" description="Helical" evidence="4">
    <location>
        <begin position="287"/>
        <end position="306"/>
    </location>
</feature>
<keyword evidence="4" id="KW-0812">Transmembrane</keyword>
<dbReference type="PROSITE" id="PS50043">
    <property type="entry name" value="HTH_LUXR_2"/>
    <property type="match status" value="1"/>
</dbReference>
<dbReference type="PANTHER" id="PTHR44688:SF16">
    <property type="entry name" value="DNA-BINDING TRANSCRIPTIONAL ACTIVATOR DEVR_DOSR"/>
    <property type="match status" value="1"/>
</dbReference>
<dbReference type="InterPro" id="IPR016032">
    <property type="entry name" value="Sig_transdc_resp-reg_C-effctor"/>
</dbReference>
<dbReference type="Pfam" id="PF00196">
    <property type="entry name" value="GerE"/>
    <property type="match status" value="1"/>
</dbReference>
<evidence type="ECO:0000256" key="1">
    <source>
        <dbReference type="ARBA" id="ARBA00023015"/>
    </source>
</evidence>
<sequence>MFWEKVNALYDKMRGVTTVSLPFLGFGLIRRWYALLASLGVESSTALLPLPTISINSFTECAFLFVLIVLAKRYAPLYRRGAFVAGSAIALSLGSLLVLLGSFWEPVPAFIVLGEILVAAGFTTLFVVWLELYGCIEPTKIALAYAASFVVCSIVWETLQQFSAPSAATIVCLVPFASIALLIAGFRTIPATHVPKSDARQPSLRPLWRLIAWVAALSFAFGIADSVTSSIIQAPSYFGRLLPNLIILIGVMFFKSIFDLGVIYRITLPLVIVGFLNLLLATDNLDIAQFFLSAGSESFLALAFIIACSSAYRRRFSAAYICAIVFATHALFIRIGQSAGSAVHYVNLFDQGLEYAAIAVLGTLIFSASIVVFREKDFYLQWGAAGTSPKAATEESRLRDSIARFSSINKLSAREEGIALLMAQGKTNQEIASELFIAPGTVRTHVSRIYAKLDVHSREEFIEVLEKNSAV</sequence>
<keyword evidence="2" id="KW-0238">DNA-binding</keyword>
<dbReference type="InterPro" id="IPR036388">
    <property type="entry name" value="WH-like_DNA-bd_sf"/>
</dbReference>
<keyword evidence="1" id="KW-0805">Transcription regulation</keyword>
<evidence type="ECO:0000313" key="6">
    <source>
        <dbReference type="EMBL" id="BDE95388.1"/>
    </source>
</evidence>
<dbReference type="PANTHER" id="PTHR44688">
    <property type="entry name" value="DNA-BINDING TRANSCRIPTIONAL ACTIVATOR DEVR_DOSR"/>
    <property type="match status" value="1"/>
</dbReference>
<name>A0ABM7WGM3_9ACTN</name>
<dbReference type="SMART" id="SM00421">
    <property type="entry name" value="HTH_LUXR"/>
    <property type="match status" value="1"/>
</dbReference>
<feature type="domain" description="HTH luxR-type" evidence="5">
    <location>
        <begin position="404"/>
        <end position="469"/>
    </location>
</feature>
<organism evidence="6 7">
    <name type="scientific">Raoultibacter timonensis</name>
    <dbReference type="NCBI Taxonomy" id="1907662"/>
    <lineage>
        <taxon>Bacteria</taxon>
        <taxon>Bacillati</taxon>
        <taxon>Actinomycetota</taxon>
        <taxon>Coriobacteriia</taxon>
        <taxon>Eggerthellales</taxon>
        <taxon>Eggerthellaceae</taxon>
        <taxon>Raoultibacter</taxon>
    </lineage>
</organism>
<evidence type="ECO:0000256" key="4">
    <source>
        <dbReference type="SAM" id="Phobius"/>
    </source>
</evidence>
<feature type="transmembrane region" description="Helical" evidence="4">
    <location>
        <begin position="165"/>
        <end position="186"/>
    </location>
</feature>
<feature type="transmembrane region" description="Helical" evidence="4">
    <location>
        <begin position="355"/>
        <end position="373"/>
    </location>
</feature>
<dbReference type="Gene3D" id="1.10.10.10">
    <property type="entry name" value="Winged helix-like DNA-binding domain superfamily/Winged helix DNA-binding domain"/>
    <property type="match status" value="1"/>
</dbReference>
<gene>
    <name evidence="6" type="ORF">CE91St30_07210</name>
</gene>
<dbReference type="CDD" id="cd06170">
    <property type="entry name" value="LuxR_C_like"/>
    <property type="match status" value="1"/>
</dbReference>
<keyword evidence="4" id="KW-0472">Membrane</keyword>